<dbReference type="InterPro" id="IPR014001">
    <property type="entry name" value="Helicase_ATP-bd"/>
</dbReference>
<dbReference type="FunFam" id="3.40.50.300:FF:000439">
    <property type="entry name" value="ATP-dependent RNA helicase HrpA"/>
    <property type="match status" value="1"/>
</dbReference>
<dbReference type="CDD" id="cd17989">
    <property type="entry name" value="DEXHc_HrpA"/>
    <property type="match status" value="1"/>
</dbReference>
<dbReference type="GO" id="GO:0003724">
    <property type="term" value="F:RNA helicase activity"/>
    <property type="evidence" value="ECO:0007669"/>
    <property type="project" value="UniProtKB-EC"/>
</dbReference>
<dbReference type="SMART" id="SM00847">
    <property type="entry name" value="HA2"/>
    <property type="match status" value="1"/>
</dbReference>
<dbReference type="GO" id="GO:0003723">
    <property type="term" value="F:RNA binding"/>
    <property type="evidence" value="ECO:0007669"/>
    <property type="project" value="TreeGrafter"/>
</dbReference>
<evidence type="ECO:0000256" key="3">
    <source>
        <dbReference type="ARBA" id="ARBA00022741"/>
    </source>
</evidence>
<evidence type="ECO:0000256" key="1">
    <source>
        <dbReference type="ARBA" id="ARBA00008792"/>
    </source>
</evidence>
<dbReference type="CDD" id="cd18791">
    <property type="entry name" value="SF2_C_RHA"/>
    <property type="match status" value="1"/>
</dbReference>
<dbReference type="Gene3D" id="1.20.120.1080">
    <property type="match status" value="1"/>
</dbReference>
<dbReference type="SMART" id="SM00487">
    <property type="entry name" value="DEXDc"/>
    <property type="match status" value="1"/>
</dbReference>
<keyword evidence="4 11" id="KW-0378">Hydrolase</keyword>
<dbReference type="PROSITE" id="PS51194">
    <property type="entry name" value="HELICASE_CTER"/>
    <property type="match status" value="1"/>
</dbReference>
<dbReference type="FunCoup" id="A0A7X0JV52">
    <property type="interactions" value="354"/>
</dbReference>
<gene>
    <name evidence="11" type="ORF">HNR48_003137</name>
</gene>
<dbReference type="InterPro" id="IPR007502">
    <property type="entry name" value="Helicase-assoc_dom"/>
</dbReference>
<dbReference type="RefSeq" id="WP_166845094.1">
    <property type="nucleotide sequence ID" value="NZ_JAAONY010000002.1"/>
</dbReference>
<evidence type="ECO:0000256" key="5">
    <source>
        <dbReference type="ARBA" id="ARBA00022806"/>
    </source>
</evidence>
<feature type="domain" description="Helicase ATP-binding" evidence="9">
    <location>
        <begin position="90"/>
        <end position="253"/>
    </location>
</feature>
<dbReference type="Pfam" id="PF11898">
    <property type="entry name" value="DUF3418"/>
    <property type="match status" value="1"/>
</dbReference>
<dbReference type="NCBIfam" id="NF008348">
    <property type="entry name" value="PRK11131.1"/>
    <property type="match status" value="1"/>
</dbReference>
<reference evidence="11 12" key="1">
    <citation type="submission" date="2020-08" db="EMBL/GenBank/DDBJ databases">
        <title>Genomic Encyclopedia of Type Strains, Phase IV (KMG-IV): sequencing the most valuable type-strain genomes for metagenomic binning, comparative biology and taxonomic classification.</title>
        <authorList>
            <person name="Goeker M."/>
        </authorList>
    </citation>
    <scope>NUCLEOTIDE SEQUENCE [LARGE SCALE GENOMIC DNA]</scope>
    <source>
        <strain evidence="11 12">DSM 22368</strain>
    </source>
</reference>
<protein>
    <recommendedName>
        <fullName evidence="2">RNA helicase</fullName>
        <ecNumber evidence="2">3.6.4.13</ecNumber>
    </recommendedName>
</protein>
<dbReference type="SMART" id="SM00382">
    <property type="entry name" value="AAA"/>
    <property type="match status" value="1"/>
</dbReference>
<dbReference type="SUPFAM" id="SSF52540">
    <property type="entry name" value="P-loop containing nucleoside triphosphate hydrolases"/>
    <property type="match status" value="1"/>
</dbReference>
<dbReference type="FunFam" id="3.40.50.300:FF:000575">
    <property type="entry name" value="ATP-dependent helicase hrpA"/>
    <property type="match status" value="1"/>
</dbReference>
<sequence length="1310" mass="149613">MSQSPSQNPELQSLFEQLPNTMGRDVHRLRRQLRDLQSRLGEGKAIDQGLEKLQKAVLASCELRQRRQDAVPTIEFPENLPIAEKRADIAKAIAEHQVVVIAGETGSGKTTQLPKICLELGRGVKGLIGHTQPRRIAARTVANRIAEELHTPLGDKVGYQVRFNDHSGPETYIKLMTDGILLAEIQHDRFLNKYDTLIIDEAHERSLNIDFLLGYIKTILPKRPDLKVIITSATIDVERFSKHFNEAPVIEVSGRTFPVEVLYRPMGEREVDDLDLNSAIIEAIEEIQAIERSGEKRGGDILVFMSGEREIREAALAIRKANIPHFDVLPLYARLSLAEQNKVFQNHKGRRIVLATNVAETSITVPGIRYVIDPGTARVSRYSYKTKVQRLPIEAVSQASANQRKGRCGRVSEGLCIRLYSEEDFLARPEFTDAEILRTNLAAVILQMLQMRIGDVRHFPFVDKPDSRLINDGFKLLQELQAIDGKGKLNPMGRQIAKLNVDPSLARMVLAAGNLDCLEEVLIIVSALSIQDPRERPAEKKQQSDEKHRRFADEHSDFISLINLWKYAEEQRQELSQNQWRKQCKKEFLSYLRLREWRDIHHQLRLAVKDLKLKSNGEQAASYENVHRALISGLLGRVGFHDEERTYLGARNRRFSIFPGSGQYKKRPKWLLAAELIETSQLFAHTVAKIEPEWVLAAAKHLVKRSHSEPHYAGRSGQVMAFEKVSLYGLVLVEKQRVNYSQIDPKLSRDIFIREALVEGKYPQNRKAQGQKAKFYQHNQRLIGELHELEAKSRRRDLLVDDEVIYDFYQQRIPASVVNLAGFEHWRKGIENEQPECLFLVRESIMRHSAEGITEAQFPDELNWEGMGFLLTYHFDPKAPDDGVSLHVPVGALHLVPEARLDWLVPGLLREKCIALVKNLPKAMRKHFVPVPNFVDKALMGMEPQNRPLSDVLGEQLKRHTAVEVPKDDWNSAALDAYYRLNIKVEDERGKLIEQGRDLLELRERYKGQVQERLADAGSSIERDSIQQWDFGELAKSCDLKRAGVSIRAYPALVDEGKETALRLQDNPVEAEVLSRKGILRLALLNMSSTVKYLHKNTLKQGKDIGLSVANMGSRDAVIDDLLLSALAELLPAELPRQEEAFNSWLNEAESQLTDKTNELAHLLERVLKALVDVKKTLKQHKSQLTMAYVTADINEQLGGLFYPGCLYLHGAERMGDYLRYLKAMSLRLEKAPLNVQRDRMHIAELQPLWQQHQERLEKLGTAMYGQDQQWQEYRWLFEELRISLFAQSLKTRVPVSAKRLNKLWLEVTQ</sequence>
<evidence type="ECO:0000256" key="6">
    <source>
        <dbReference type="ARBA" id="ARBA00022840"/>
    </source>
</evidence>
<comment type="catalytic activity">
    <reaction evidence="7">
        <text>ATP + H2O = ADP + phosphate + H(+)</text>
        <dbReference type="Rhea" id="RHEA:13065"/>
        <dbReference type="ChEBI" id="CHEBI:15377"/>
        <dbReference type="ChEBI" id="CHEBI:15378"/>
        <dbReference type="ChEBI" id="CHEBI:30616"/>
        <dbReference type="ChEBI" id="CHEBI:43474"/>
        <dbReference type="ChEBI" id="CHEBI:456216"/>
        <dbReference type="EC" id="3.6.4.13"/>
    </reaction>
</comment>
<dbReference type="PANTHER" id="PTHR18934:SF99">
    <property type="entry name" value="ATP-DEPENDENT RNA HELICASE DHX37-RELATED"/>
    <property type="match status" value="1"/>
</dbReference>
<dbReference type="GO" id="GO:0005524">
    <property type="term" value="F:ATP binding"/>
    <property type="evidence" value="ECO:0007669"/>
    <property type="project" value="UniProtKB-KW"/>
</dbReference>
<evidence type="ECO:0000256" key="7">
    <source>
        <dbReference type="ARBA" id="ARBA00047984"/>
    </source>
</evidence>
<comment type="similarity">
    <text evidence="1">Belongs to the DEAD box helicase family. DEAH subfamily.</text>
</comment>
<feature type="coiled-coil region" evidence="8">
    <location>
        <begin position="1146"/>
        <end position="1184"/>
    </location>
</feature>
<dbReference type="Pfam" id="PF00271">
    <property type="entry name" value="Helicase_C"/>
    <property type="match status" value="1"/>
</dbReference>
<dbReference type="EC" id="3.6.4.13" evidence="2"/>
<dbReference type="PROSITE" id="PS51192">
    <property type="entry name" value="HELICASE_ATP_BIND_1"/>
    <property type="match status" value="1"/>
</dbReference>
<evidence type="ECO:0000313" key="12">
    <source>
        <dbReference type="Proteomes" id="UP000528457"/>
    </source>
</evidence>
<dbReference type="Pfam" id="PF00270">
    <property type="entry name" value="DEAD"/>
    <property type="match status" value="1"/>
</dbReference>
<dbReference type="InterPro" id="IPR011709">
    <property type="entry name" value="DEAD-box_helicase_OB_fold"/>
</dbReference>
<keyword evidence="6" id="KW-0067">ATP-binding</keyword>
<dbReference type="InterPro" id="IPR027417">
    <property type="entry name" value="P-loop_NTPase"/>
</dbReference>
<dbReference type="InterPro" id="IPR003593">
    <property type="entry name" value="AAA+_ATPase"/>
</dbReference>
<accession>A0A7X0JV52</accession>
<comment type="caution">
    <text evidence="11">The sequence shown here is derived from an EMBL/GenBank/DDBJ whole genome shotgun (WGS) entry which is preliminary data.</text>
</comment>
<dbReference type="Proteomes" id="UP000528457">
    <property type="component" value="Unassembled WGS sequence"/>
</dbReference>
<evidence type="ECO:0000259" key="9">
    <source>
        <dbReference type="PROSITE" id="PS51192"/>
    </source>
</evidence>
<evidence type="ECO:0000313" key="11">
    <source>
        <dbReference type="EMBL" id="MBB6522852.1"/>
    </source>
</evidence>
<feature type="domain" description="Helicase C-terminal" evidence="10">
    <location>
        <begin position="275"/>
        <end position="452"/>
    </location>
</feature>
<keyword evidence="8" id="KW-0175">Coiled coil</keyword>
<dbReference type="InterPro" id="IPR011545">
    <property type="entry name" value="DEAD/DEAH_box_helicase_dom"/>
</dbReference>
<keyword evidence="12" id="KW-1185">Reference proteome</keyword>
<name>A0A7X0JV52_9GAMM</name>
<dbReference type="InterPro" id="IPR001650">
    <property type="entry name" value="Helicase_C-like"/>
</dbReference>
<dbReference type="InterPro" id="IPR010222">
    <property type="entry name" value="RNA_helicase_HrpA"/>
</dbReference>
<dbReference type="EMBL" id="JACHHT010000002">
    <property type="protein sequence ID" value="MBB6522852.1"/>
    <property type="molecule type" value="Genomic_DNA"/>
</dbReference>
<evidence type="ECO:0000256" key="2">
    <source>
        <dbReference type="ARBA" id="ARBA00012552"/>
    </source>
</evidence>
<dbReference type="NCBIfam" id="TIGR01967">
    <property type="entry name" value="DEAH_box_HrpA"/>
    <property type="match status" value="1"/>
</dbReference>
<dbReference type="Pfam" id="PF21010">
    <property type="entry name" value="HA2_C"/>
    <property type="match status" value="1"/>
</dbReference>
<dbReference type="InterPro" id="IPR024590">
    <property type="entry name" value="HrpA_C"/>
</dbReference>
<organism evidence="11 12">
    <name type="scientific">Pseudoteredinibacter isoporae</name>
    <dbReference type="NCBI Taxonomy" id="570281"/>
    <lineage>
        <taxon>Bacteria</taxon>
        <taxon>Pseudomonadati</taxon>
        <taxon>Pseudomonadota</taxon>
        <taxon>Gammaproteobacteria</taxon>
        <taxon>Cellvibrionales</taxon>
        <taxon>Cellvibrionaceae</taxon>
        <taxon>Pseudoteredinibacter</taxon>
    </lineage>
</organism>
<dbReference type="PANTHER" id="PTHR18934">
    <property type="entry name" value="ATP-DEPENDENT RNA HELICASE"/>
    <property type="match status" value="1"/>
</dbReference>
<dbReference type="Gene3D" id="3.40.50.300">
    <property type="entry name" value="P-loop containing nucleotide triphosphate hydrolases"/>
    <property type="match status" value="2"/>
</dbReference>
<dbReference type="Pfam" id="PF07717">
    <property type="entry name" value="OB_NTP_bind"/>
    <property type="match status" value="1"/>
</dbReference>
<evidence type="ECO:0000256" key="4">
    <source>
        <dbReference type="ARBA" id="ARBA00022801"/>
    </source>
</evidence>
<keyword evidence="3" id="KW-0547">Nucleotide-binding</keyword>
<dbReference type="GO" id="GO:0016787">
    <property type="term" value="F:hydrolase activity"/>
    <property type="evidence" value="ECO:0007669"/>
    <property type="project" value="UniProtKB-KW"/>
</dbReference>
<proteinExistence type="inferred from homology"/>
<dbReference type="SMART" id="SM00490">
    <property type="entry name" value="HELICc"/>
    <property type="match status" value="1"/>
</dbReference>
<evidence type="ECO:0000256" key="8">
    <source>
        <dbReference type="SAM" id="Coils"/>
    </source>
</evidence>
<dbReference type="InParanoid" id="A0A7X0JV52"/>
<keyword evidence="5 11" id="KW-0347">Helicase</keyword>
<evidence type="ECO:0000259" key="10">
    <source>
        <dbReference type="PROSITE" id="PS51194"/>
    </source>
</evidence>
<dbReference type="FunFam" id="1.20.120.1080:FF:000005">
    <property type="entry name" value="ATP-dependent helicase HrpA"/>
    <property type="match status" value="1"/>
</dbReference>